<dbReference type="RefSeq" id="WP_117970850.1">
    <property type="nucleotide sequence ID" value="NZ_CATWJF010000055.1"/>
</dbReference>
<feature type="transmembrane region" description="Helical" evidence="5">
    <location>
        <begin position="692"/>
        <end position="709"/>
    </location>
</feature>
<dbReference type="InterPro" id="IPR051328">
    <property type="entry name" value="T7SS_ABC-Transporter"/>
</dbReference>
<evidence type="ECO:0000256" key="1">
    <source>
        <dbReference type="ARBA" id="ARBA00004141"/>
    </source>
</evidence>
<feature type="domain" description="ABC-2 type transporter transmembrane" evidence="6">
    <location>
        <begin position="386"/>
        <end position="707"/>
    </location>
</feature>
<dbReference type="Proteomes" id="UP000284779">
    <property type="component" value="Unassembled WGS sequence"/>
</dbReference>
<dbReference type="NCBIfam" id="TIGR03062">
    <property type="entry name" value="pip_yhgE_Cterm"/>
    <property type="match status" value="1"/>
</dbReference>
<dbReference type="GO" id="GO:0016020">
    <property type="term" value="C:membrane"/>
    <property type="evidence" value="ECO:0007669"/>
    <property type="project" value="UniProtKB-SubCell"/>
</dbReference>
<evidence type="ECO:0000256" key="3">
    <source>
        <dbReference type="ARBA" id="ARBA00022989"/>
    </source>
</evidence>
<keyword evidence="3 5" id="KW-1133">Transmembrane helix</keyword>
<dbReference type="InterPro" id="IPR013525">
    <property type="entry name" value="ABC2_TM"/>
</dbReference>
<feature type="transmembrane region" description="Helical" evidence="5">
    <location>
        <begin position="602"/>
        <end position="622"/>
    </location>
</feature>
<proteinExistence type="predicted"/>
<keyword evidence="8" id="KW-1185">Reference proteome</keyword>
<feature type="transmembrane region" description="Helical" evidence="5">
    <location>
        <begin position="20"/>
        <end position="38"/>
    </location>
</feature>
<organism evidence="7 8">
    <name type="scientific">Eubacterium ventriosum</name>
    <dbReference type="NCBI Taxonomy" id="39496"/>
    <lineage>
        <taxon>Bacteria</taxon>
        <taxon>Bacillati</taxon>
        <taxon>Bacillota</taxon>
        <taxon>Clostridia</taxon>
        <taxon>Eubacteriales</taxon>
        <taxon>Eubacteriaceae</taxon>
        <taxon>Eubacterium</taxon>
    </lineage>
</organism>
<dbReference type="Pfam" id="PF12698">
    <property type="entry name" value="ABC2_membrane_3"/>
    <property type="match status" value="2"/>
</dbReference>
<reference evidence="7 8" key="1">
    <citation type="submission" date="2018-08" db="EMBL/GenBank/DDBJ databases">
        <title>A genome reference for cultivated species of the human gut microbiota.</title>
        <authorList>
            <person name="Zou Y."/>
            <person name="Xue W."/>
            <person name="Luo G."/>
        </authorList>
    </citation>
    <scope>NUCLEOTIDE SEQUENCE [LARGE SCALE GENOMIC DNA]</scope>
    <source>
        <strain evidence="7 8">AM44-11BH</strain>
    </source>
</reference>
<protein>
    <submittedName>
        <fullName evidence="7">YhgE/Pip domain-containing protein</fullName>
    </submittedName>
</protein>
<feature type="transmembrane region" description="Helical" evidence="5">
    <location>
        <begin position="574"/>
        <end position="596"/>
    </location>
</feature>
<dbReference type="GO" id="GO:0140359">
    <property type="term" value="F:ABC-type transporter activity"/>
    <property type="evidence" value="ECO:0007669"/>
    <property type="project" value="InterPro"/>
</dbReference>
<dbReference type="PANTHER" id="PTHR43077:SF10">
    <property type="entry name" value="TRANSPORT PERMEASE PROTEIN"/>
    <property type="match status" value="1"/>
</dbReference>
<dbReference type="InterPro" id="IPR017500">
    <property type="entry name" value="Phage_infect_YhgE_N"/>
</dbReference>
<accession>A0A413R7J4</accession>
<gene>
    <name evidence="7" type="ORF">DW944_08205</name>
</gene>
<evidence type="ECO:0000256" key="2">
    <source>
        <dbReference type="ARBA" id="ARBA00022692"/>
    </source>
</evidence>
<name>A0A413R7J4_9FIRM</name>
<evidence type="ECO:0000256" key="4">
    <source>
        <dbReference type="ARBA" id="ARBA00023136"/>
    </source>
</evidence>
<comment type="subcellular location">
    <subcellularLocation>
        <location evidence="1">Membrane</location>
        <topology evidence="1">Multi-pass membrane protein</topology>
    </subcellularLocation>
</comment>
<dbReference type="NCBIfam" id="TIGR03061">
    <property type="entry name" value="pip_yhgE_Nterm"/>
    <property type="match status" value="1"/>
</dbReference>
<sequence>MLNIFRIFIGDLKKISRNAIAWIVVLGLTVVPSLYAWFNIAASWDPYSNTDQLKVAVASVDKGYEGDIIPISLNLGNQVISALRENTQLNWVFTDKEDAIDGVKSGKYYASIVIPKNFSTDMMSLFSDNVSHSDIIYYLNEKENAIAPKITDKGVSAVQKQIDQVFTKTVSEISISVLDQLSDVMDDDTTKTVMNKVQSNVQQIADDLNDAKQTVYAFADLTGSLEEMLDSTSTLLKTSGDSTKDSVNTLKTSSTDVTDLKDALSGTTDGINKALNQSVSAYNQLSKEVDNIFDSVSTSADTASKGLSGLATQVDDITKKYTEFKESLQKVQNALPANEKVLRTEIDKIIGKIDQSIIQQKEIRTKLKDASDDITLTSGTTTLYRKDLKKQIKQSAKDISSIQDSYEKKVQTNLTKLVNSLTVNNGSVSKVVNNLNQGTSDVSKLAGDSGAQLGQLKKILKNSGKALGKASKNVSNISFKLGNSENSDATELLKNILSNSPDTLSAFLSSPVKMNTNVIYKVDNYGSAMAPFYSTLAIWVGGIVLVAMMKVTLEEDRKKQLFNVKNYQIYLGRYILFMIIGLFQSGLICLGDLYFLKIQCEHPFLFLLAGWISSIVYVNIIYTLTVSFGDIGKAICVILLVVQVAGSGGTFPIEVAPKFFRTVYPLLPFNYSMGAMRETIAGMYGNTYWTEISKLLLFLIPSLILGLILRKPIIKLNNFVIEKLEETKLM</sequence>
<evidence type="ECO:0000313" key="7">
    <source>
        <dbReference type="EMBL" id="RHA18039.1"/>
    </source>
</evidence>
<evidence type="ECO:0000259" key="6">
    <source>
        <dbReference type="Pfam" id="PF12698"/>
    </source>
</evidence>
<dbReference type="EMBL" id="QSFD01000007">
    <property type="protein sequence ID" value="RHA18039.1"/>
    <property type="molecule type" value="Genomic_DNA"/>
</dbReference>
<dbReference type="PANTHER" id="PTHR43077">
    <property type="entry name" value="TRANSPORT PERMEASE YVFS-RELATED"/>
    <property type="match status" value="1"/>
</dbReference>
<dbReference type="AlphaFoldDB" id="A0A413R7J4"/>
<dbReference type="Gene3D" id="3.40.1710.10">
    <property type="entry name" value="abc type-2 transporter like domain"/>
    <property type="match status" value="1"/>
</dbReference>
<feature type="transmembrane region" description="Helical" evidence="5">
    <location>
        <begin position="532"/>
        <end position="553"/>
    </location>
</feature>
<evidence type="ECO:0000256" key="5">
    <source>
        <dbReference type="SAM" id="Phobius"/>
    </source>
</evidence>
<comment type="caution">
    <text evidence="7">The sequence shown here is derived from an EMBL/GenBank/DDBJ whole genome shotgun (WGS) entry which is preliminary data.</text>
</comment>
<keyword evidence="2 5" id="KW-0812">Transmembrane</keyword>
<evidence type="ECO:0000313" key="8">
    <source>
        <dbReference type="Proteomes" id="UP000284779"/>
    </source>
</evidence>
<feature type="transmembrane region" description="Helical" evidence="5">
    <location>
        <begin position="634"/>
        <end position="653"/>
    </location>
</feature>
<feature type="domain" description="ABC-2 type transporter transmembrane" evidence="6">
    <location>
        <begin position="22"/>
        <end position="184"/>
    </location>
</feature>
<dbReference type="InterPro" id="IPR017501">
    <property type="entry name" value="Phage_infect_YhgE_C"/>
</dbReference>
<keyword evidence="4 5" id="KW-0472">Membrane</keyword>